<proteinExistence type="inferred from homology"/>
<dbReference type="SUPFAM" id="SSF53613">
    <property type="entry name" value="Ribokinase-like"/>
    <property type="match status" value="1"/>
</dbReference>
<name>U2V2D0_9ACTN</name>
<dbReference type="InterPro" id="IPR011611">
    <property type="entry name" value="PfkB_dom"/>
</dbReference>
<dbReference type="eggNOG" id="COG0524">
    <property type="taxonomic scope" value="Bacteria"/>
</dbReference>
<evidence type="ECO:0000313" key="7">
    <source>
        <dbReference type="Proteomes" id="UP000016638"/>
    </source>
</evidence>
<dbReference type="PROSITE" id="PS00584">
    <property type="entry name" value="PFKB_KINASES_2"/>
    <property type="match status" value="1"/>
</dbReference>
<keyword evidence="2 4" id="KW-0808">Transferase</keyword>
<evidence type="ECO:0000313" key="6">
    <source>
        <dbReference type="EMBL" id="ERL09527.1"/>
    </source>
</evidence>
<dbReference type="GO" id="GO:0005829">
    <property type="term" value="C:cytosol"/>
    <property type="evidence" value="ECO:0007669"/>
    <property type="project" value="TreeGrafter"/>
</dbReference>
<dbReference type="Proteomes" id="UP000016638">
    <property type="component" value="Unassembled WGS sequence"/>
</dbReference>
<dbReference type="Gene3D" id="3.40.1190.20">
    <property type="match status" value="1"/>
</dbReference>
<evidence type="ECO:0000256" key="3">
    <source>
        <dbReference type="ARBA" id="ARBA00022777"/>
    </source>
</evidence>
<dbReference type="Pfam" id="PF00294">
    <property type="entry name" value="PfkB"/>
    <property type="match status" value="1"/>
</dbReference>
<organism evidence="6 7">
    <name type="scientific">Olsenella profusa F0195</name>
    <dbReference type="NCBI Taxonomy" id="1125712"/>
    <lineage>
        <taxon>Bacteria</taxon>
        <taxon>Bacillati</taxon>
        <taxon>Actinomycetota</taxon>
        <taxon>Coriobacteriia</taxon>
        <taxon>Coriobacteriales</taxon>
        <taxon>Atopobiaceae</taxon>
        <taxon>Olsenella</taxon>
    </lineage>
</organism>
<evidence type="ECO:0000259" key="5">
    <source>
        <dbReference type="Pfam" id="PF00294"/>
    </source>
</evidence>
<comment type="caution">
    <text evidence="6">The sequence shown here is derived from an EMBL/GenBank/DDBJ whole genome shotgun (WGS) entry which is preliminary data.</text>
</comment>
<dbReference type="InterPro" id="IPR002173">
    <property type="entry name" value="Carboh/pur_kinase_PfkB_CS"/>
</dbReference>
<keyword evidence="7" id="KW-1185">Reference proteome</keyword>
<dbReference type="EMBL" id="AWEZ01000029">
    <property type="protein sequence ID" value="ERL09527.1"/>
    <property type="molecule type" value="Genomic_DNA"/>
</dbReference>
<dbReference type="PATRIC" id="fig|1125712.3.peg.742"/>
<comment type="similarity">
    <text evidence="1 4">Belongs to the carbohydrate kinase PfkB family.</text>
</comment>
<dbReference type="CDD" id="cd01166">
    <property type="entry name" value="KdgK"/>
    <property type="match status" value="1"/>
</dbReference>
<protein>
    <submittedName>
        <fullName evidence="6">Carbohydrate kinase, PfkB family</fullName>
    </submittedName>
</protein>
<dbReference type="RefSeq" id="WP_021725613.1">
    <property type="nucleotide sequence ID" value="NZ_AWEZ01000029.1"/>
</dbReference>
<dbReference type="PRINTS" id="PR00990">
    <property type="entry name" value="RIBOKINASE"/>
</dbReference>
<accession>U2V2D0</accession>
<evidence type="ECO:0000256" key="4">
    <source>
        <dbReference type="RuleBase" id="RU003704"/>
    </source>
</evidence>
<dbReference type="STRING" id="1125712.HMPREF1316_1644"/>
<dbReference type="GO" id="GO:0016301">
    <property type="term" value="F:kinase activity"/>
    <property type="evidence" value="ECO:0007669"/>
    <property type="project" value="UniProtKB-KW"/>
</dbReference>
<dbReference type="AlphaFoldDB" id="U2V2D0"/>
<dbReference type="PANTHER" id="PTHR10584:SF166">
    <property type="entry name" value="RIBOKINASE"/>
    <property type="match status" value="1"/>
</dbReference>
<evidence type="ECO:0000256" key="2">
    <source>
        <dbReference type="ARBA" id="ARBA00022679"/>
    </source>
</evidence>
<evidence type="ECO:0000256" key="1">
    <source>
        <dbReference type="ARBA" id="ARBA00010688"/>
    </source>
</evidence>
<dbReference type="PROSITE" id="PS00583">
    <property type="entry name" value="PFKB_KINASES_1"/>
    <property type="match status" value="1"/>
</dbReference>
<sequence length="334" mass="35942">MTASSHQAQMTMQIVAPPLDVVCIGAAIVDVPLRPVSKDIFDHESYPLDRIGMTIGGDAINESTIISRLGHRVGLMSMVGQDIMGNFILDHCRREGIDTAGVRQRAGVDTSINIGLVTADGERTFVTNRNGSLWKMSIDDMDLSLVGRARVLSLASFFNNPRLDNAALVKIFQVARAAGMTIVADMIKPRLGETFDDIAEALSYVDYFFPNCDEARLMTGEEDIERVADRILAYGVRHVVIKIGKSGVFIKAHRGTAMTVPAMKGITALDTIGAGDNFASGFIAGLLEGKPLTACGAYGNVAASLAITSIGATTGVKSRESFERQLEAYRRQQA</sequence>
<dbReference type="PANTHER" id="PTHR10584">
    <property type="entry name" value="SUGAR KINASE"/>
    <property type="match status" value="1"/>
</dbReference>
<reference evidence="6 7" key="1">
    <citation type="submission" date="2013-08" db="EMBL/GenBank/DDBJ databases">
        <authorList>
            <person name="Durkin A.S."/>
            <person name="Haft D.R."/>
            <person name="McCorrison J."/>
            <person name="Torralba M."/>
            <person name="Gillis M."/>
            <person name="Haft D.H."/>
            <person name="Methe B."/>
            <person name="Sutton G."/>
            <person name="Nelson K.E."/>
        </authorList>
    </citation>
    <scope>NUCLEOTIDE SEQUENCE [LARGE SCALE GENOMIC DNA]</scope>
    <source>
        <strain evidence="6 7">F0195</strain>
    </source>
</reference>
<dbReference type="InterPro" id="IPR002139">
    <property type="entry name" value="Ribo/fructo_kinase"/>
</dbReference>
<gene>
    <name evidence="6" type="ORF">HMPREF1316_1644</name>
</gene>
<dbReference type="InterPro" id="IPR029056">
    <property type="entry name" value="Ribokinase-like"/>
</dbReference>
<dbReference type="GO" id="GO:0006796">
    <property type="term" value="P:phosphate-containing compound metabolic process"/>
    <property type="evidence" value="ECO:0007669"/>
    <property type="project" value="UniProtKB-ARBA"/>
</dbReference>
<keyword evidence="3 4" id="KW-0418">Kinase</keyword>
<feature type="domain" description="Carbohydrate kinase PfkB" evidence="5">
    <location>
        <begin position="20"/>
        <end position="316"/>
    </location>
</feature>